<keyword evidence="2" id="KW-1185">Reference proteome</keyword>
<sequence>MFRRSPCTHTYILWLIRRRRKFTVDEILSEPFIQELHRRMFGSVWRWAGSFRNTNKNIGVDKYQIGIELRMLLDDCRY</sequence>
<dbReference type="Gene3D" id="1.10.3290.10">
    <property type="entry name" value="Fido-like domain"/>
    <property type="match status" value="1"/>
</dbReference>
<gene>
    <name evidence="1" type="ORF">H3H32_11295</name>
</gene>
<evidence type="ECO:0000313" key="2">
    <source>
        <dbReference type="Proteomes" id="UP000515369"/>
    </source>
</evidence>
<accession>A0A7G5H2T4</accession>
<dbReference type="KEGG" id="sfol:H3H32_11295"/>
<protein>
    <submittedName>
        <fullName evidence="1">Uncharacterized protein</fullName>
    </submittedName>
</protein>
<organism evidence="1 2">
    <name type="scientific">Spirosoma foliorum</name>
    <dbReference type="NCBI Taxonomy" id="2710596"/>
    <lineage>
        <taxon>Bacteria</taxon>
        <taxon>Pseudomonadati</taxon>
        <taxon>Bacteroidota</taxon>
        <taxon>Cytophagia</taxon>
        <taxon>Cytophagales</taxon>
        <taxon>Cytophagaceae</taxon>
        <taxon>Spirosoma</taxon>
    </lineage>
</organism>
<name>A0A7G5H2T4_9BACT</name>
<proteinExistence type="predicted"/>
<dbReference type="InterPro" id="IPR036597">
    <property type="entry name" value="Fido-like_dom_sf"/>
</dbReference>
<evidence type="ECO:0000313" key="1">
    <source>
        <dbReference type="EMBL" id="QMW05426.1"/>
    </source>
</evidence>
<dbReference type="SUPFAM" id="SSF140931">
    <property type="entry name" value="Fic-like"/>
    <property type="match status" value="1"/>
</dbReference>
<dbReference type="RefSeq" id="WP_182462802.1">
    <property type="nucleotide sequence ID" value="NZ_CP059732.1"/>
</dbReference>
<dbReference type="EMBL" id="CP059732">
    <property type="protein sequence ID" value="QMW05426.1"/>
    <property type="molecule type" value="Genomic_DNA"/>
</dbReference>
<reference evidence="1 2" key="1">
    <citation type="submission" date="2020-07" db="EMBL/GenBank/DDBJ databases">
        <title>Spirosoma foliorum sp. nov., isolated from the leaves on the Nejang mountain Korea, Republic of.</title>
        <authorList>
            <person name="Ho H."/>
            <person name="Lee Y.-J."/>
            <person name="Nurcahyanto D.-A."/>
            <person name="Kim S.-G."/>
        </authorList>
    </citation>
    <scope>NUCLEOTIDE SEQUENCE [LARGE SCALE GENOMIC DNA]</scope>
    <source>
        <strain evidence="1 2">PL0136</strain>
    </source>
</reference>
<dbReference type="Proteomes" id="UP000515369">
    <property type="component" value="Chromosome"/>
</dbReference>
<dbReference type="AlphaFoldDB" id="A0A7G5H2T4"/>